<reference evidence="2" key="2">
    <citation type="submission" date="2017-11" db="EMBL/GenBank/DDBJ databases">
        <title>Coralsnake Venomics: Analyses of Venom Gland Transcriptomes and Proteomes of Six Brazilian Taxa.</title>
        <authorList>
            <person name="Aird S.D."/>
            <person name="Jorge da Silva N."/>
            <person name="Qiu L."/>
            <person name="Villar-Briones A."/>
            <person name="Aparecida-Saddi V."/>
            <person name="Campos-Telles M.P."/>
            <person name="Grau M."/>
            <person name="Mikheyev A.S."/>
        </authorList>
    </citation>
    <scope>NUCLEOTIDE SEQUENCE</scope>
    <source>
        <tissue evidence="2">Venom_gland</tissue>
    </source>
</reference>
<proteinExistence type="predicted"/>
<evidence type="ECO:0000313" key="2">
    <source>
        <dbReference type="EMBL" id="LAB60050.1"/>
    </source>
</evidence>
<evidence type="ECO:0000256" key="1">
    <source>
        <dbReference type="SAM" id="SignalP"/>
    </source>
</evidence>
<reference evidence="2" key="1">
    <citation type="submission" date="2017-07" db="EMBL/GenBank/DDBJ databases">
        <authorList>
            <person name="Mikheyev A."/>
            <person name="Grau M."/>
        </authorList>
    </citation>
    <scope>NUCLEOTIDE SEQUENCE</scope>
    <source>
        <tissue evidence="2">Venom_gland</tissue>
    </source>
</reference>
<name>A0A2D4PPX2_MICSU</name>
<sequence>MCNFNIYFFHSHILLLFAQHRLPILFYTGCTYTVDIKQQQVELKTTRDNVCLLKLSQLCPPTPRLFHAILFSIFSSPQQSASILHLLNMLSKVGVLSGFSKILPPSHHFGYINSRMCLLLCNIWDFSTGLLKNP</sequence>
<dbReference type="AlphaFoldDB" id="A0A2D4PPX2"/>
<feature type="chain" id="PRO_5013918215" evidence="1">
    <location>
        <begin position="19"/>
        <end position="134"/>
    </location>
</feature>
<organism evidence="2">
    <name type="scientific">Micrurus surinamensis</name>
    <name type="common">Surinam coral snake</name>
    <dbReference type="NCBI Taxonomy" id="129470"/>
    <lineage>
        <taxon>Eukaryota</taxon>
        <taxon>Metazoa</taxon>
        <taxon>Chordata</taxon>
        <taxon>Craniata</taxon>
        <taxon>Vertebrata</taxon>
        <taxon>Euteleostomi</taxon>
        <taxon>Lepidosauria</taxon>
        <taxon>Squamata</taxon>
        <taxon>Bifurcata</taxon>
        <taxon>Unidentata</taxon>
        <taxon>Episquamata</taxon>
        <taxon>Toxicofera</taxon>
        <taxon>Serpentes</taxon>
        <taxon>Colubroidea</taxon>
        <taxon>Elapidae</taxon>
        <taxon>Elapinae</taxon>
        <taxon>Micrurus</taxon>
    </lineage>
</organism>
<dbReference type="EMBL" id="IACN01087279">
    <property type="protein sequence ID" value="LAB60050.1"/>
    <property type="molecule type" value="Transcribed_RNA"/>
</dbReference>
<keyword evidence="1" id="KW-0732">Signal</keyword>
<feature type="signal peptide" evidence="1">
    <location>
        <begin position="1"/>
        <end position="18"/>
    </location>
</feature>
<protein>
    <submittedName>
        <fullName evidence="2">Uncharacterized protein</fullName>
    </submittedName>
</protein>
<accession>A0A2D4PPX2</accession>